<accession>A0A5B6UTQ6</accession>
<keyword evidence="1" id="KW-0430">Lectin</keyword>
<dbReference type="EMBL" id="SMMG02000009">
    <property type="protein sequence ID" value="KAA3461139.1"/>
    <property type="molecule type" value="Genomic_DNA"/>
</dbReference>
<dbReference type="GO" id="GO:0016301">
    <property type="term" value="F:kinase activity"/>
    <property type="evidence" value="ECO:0007669"/>
    <property type="project" value="UniProtKB-KW"/>
</dbReference>
<comment type="caution">
    <text evidence="1">The sequence shown here is derived from an EMBL/GenBank/DDBJ whole genome shotgun (WGS) entry which is preliminary data.</text>
</comment>
<sequence length="75" mass="8826">MCLEEPQDFEDDQDCNLSHNLLRMVEQDKKQILPHKESVEILSLGDEQEKKEVEIKTCITTKTRLPIKEECKLIQ</sequence>
<dbReference type="AlphaFoldDB" id="A0A5B6UTQ6"/>
<keyword evidence="1" id="KW-0675">Receptor</keyword>
<proteinExistence type="predicted"/>
<evidence type="ECO:0000313" key="2">
    <source>
        <dbReference type="Proteomes" id="UP000325315"/>
    </source>
</evidence>
<keyword evidence="2" id="KW-1185">Reference proteome</keyword>
<protein>
    <submittedName>
        <fullName evidence="1">L-type lectin-domain containing receptor kinase IX.1-like</fullName>
    </submittedName>
</protein>
<gene>
    <name evidence="1" type="ORF">EPI10_027738</name>
</gene>
<evidence type="ECO:0000313" key="1">
    <source>
        <dbReference type="EMBL" id="KAA3461139.1"/>
    </source>
</evidence>
<organism evidence="1 2">
    <name type="scientific">Gossypium australe</name>
    <dbReference type="NCBI Taxonomy" id="47621"/>
    <lineage>
        <taxon>Eukaryota</taxon>
        <taxon>Viridiplantae</taxon>
        <taxon>Streptophyta</taxon>
        <taxon>Embryophyta</taxon>
        <taxon>Tracheophyta</taxon>
        <taxon>Spermatophyta</taxon>
        <taxon>Magnoliopsida</taxon>
        <taxon>eudicotyledons</taxon>
        <taxon>Gunneridae</taxon>
        <taxon>Pentapetalae</taxon>
        <taxon>rosids</taxon>
        <taxon>malvids</taxon>
        <taxon>Malvales</taxon>
        <taxon>Malvaceae</taxon>
        <taxon>Malvoideae</taxon>
        <taxon>Gossypium</taxon>
    </lineage>
</organism>
<reference evidence="2" key="1">
    <citation type="journal article" date="2019" name="Plant Biotechnol. J.">
        <title>Genome sequencing of the Australian wild diploid species Gossypium australe highlights disease resistance and delayed gland morphogenesis.</title>
        <authorList>
            <person name="Cai Y."/>
            <person name="Cai X."/>
            <person name="Wang Q."/>
            <person name="Wang P."/>
            <person name="Zhang Y."/>
            <person name="Cai C."/>
            <person name="Xu Y."/>
            <person name="Wang K."/>
            <person name="Zhou Z."/>
            <person name="Wang C."/>
            <person name="Geng S."/>
            <person name="Li B."/>
            <person name="Dong Q."/>
            <person name="Hou Y."/>
            <person name="Wang H."/>
            <person name="Ai P."/>
            <person name="Liu Z."/>
            <person name="Yi F."/>
            <person name="Sun M."/>
            <person name="An G."/>
            <person name="Cheng J."/>
            <person name="Zhang Y."/>
            <person name="Shi Q."/>
            <person name="Xie Y."/>
            <person name="Shi X."/>
            <person name="Chang Y."/>
            <person name="Huang F."/>
            <person name="Chen Y."/>
            <person name="Hong S."/>
            <person name="Mi L."/>
            <person name="Sun Q."/>
            <person name="Zhang L."/>
            <person name="Zhou B."/>
            <person name="Peng R."/>
            <person name="Zhang X."/>
            <person name="Liu F."/>
        </authorList>
    </citation>
    <scope>NUCLEOTIDE SEQUENCE [LARGE SCALE GENOMIC DNA]</scope>
    <source>
        <strain evidence="2">cv. PA1801</strain>
    </source>
</reference>
<dbReference type="Proteomes" id="UP000325315">
    <property type="component" value="Unassembled WGS sequence"/>
</dbReference>
<keyword evidence="1" id="KW-0418">Kinase</keyword>
<name>A0A5B6UTQ6_9ROSI</name>
<dbReference type="GO" id="GO:0030246">
    <property type="term" value="F:carbohydrate binding"/>
    <property type="evidence" value="ECO:0007669"/>
    <property type="project" value="UniProtKB-KW"/>
</dbReference>
<keyword evidence="1" id="KW-0808">Transferase</keyword>